<sequence length="1162" mass="128774">MTLFRKTILVALLGILFLPTLAAQSISLQQGFQHPPSTAKARTIWFWINGNVTKSGITEDLKAMKKVGIQGAILFNVSLGHPGGVAPYLSTEWLDLLNFTALEAKRLGLELGFHNGAGWSSSGGPGITPEYGMQKLVYTETIHQGGKIFNGRLAQPETQLGYYKDISVLAFPKPKGEERIDNLSAKSLSGKVRNHLAPDDQPVSDLAIVRKSTIINLTAKFTTDGFLEWDAPEGEWVILRIGHTPTGETNRFPSDGGQGLECDKMNAHAVDLFWETSINPIISRLDTLIGTVVTRCHVDSYEVGTANWTSGFANEFKKLRSYDCQAYLPALAGYYVESGEETERFLWDFRRTIGDLIAKNYYGHIAKLSHQYGMSFSAEPYWGPFDNMQVGEKADIVMSEFWSGHLAFFDSPKFVASIAKLNGSSIAEAEAFTAEGGWIQHPGSLKAIGDLAWAQGINRFVFHSYVHQPWNVAPGLTLQRFGIDFNRLNTWWDQGKPFVDYIGRGQFLLQQGRSVADVLVFTGESSPNDALLMPEVKALGYDYDVIGSNKISSLSVNEGLICTSTGERYRALVLPPTPWVTPETLTKIRELAGGGAIIFGTKPQKSPSLKNYPACDEEVRQLAEELWGDNLIKEGSILDYLKSGSLPPDFSVEQGSNEHVDYIHRKKDGADIYFVVNSAREGRELNCRFRVAGKQPELWNAETGEITMAAIWQQNEDGTTTVSIPFEQEGAVFVIFRQNVSSAKHLVSAEMELQNPKVEPLPNLKVIKAEYGTFLPDGLVDVTEAVASSVQGNKLKIAANRELSASDPAPGYKKELRIRYKTGGLVLEKSAMEKEFLEVTGVEDEKLEILKAVFGKFERGMDGIPPNNPVYDVSREVKSMIASGVFEIPVSNLLPDEKDANENNVLRLVYSTNGERETVYVPYGSTLNLTQPTAEPKLTSQGGKVSWTTPLAGKITYRTSRGKTKTLKVKSVPEPIRMSGAWEVSFIDTNRNFENRVFNELSSWTNSSDKHIRYFSGTASYKKQFTVPAGLLKSSTSLELDLGSVKEIVEVILNGKNLGIIWKAPFRINIDHAVVEGANKLELKITNLWPNRLIGDEQFPKDFEANGPLVKQWPEWLLNSTARPTGRVTFAGYKHWNKDSELLPSGLLGPVKIVASKIRRLK</sequence>
<dbReference type="STRING" id="478744.SAMN05444359_105169"/>
<evidence type="ECO:0000256" key="2">
    <source>
        <dbReference type="ARBA" id="ARBA00022801"/>
    </source>
</evidence>
<name>A0A1H9D8N4_9BACT</name>
<protein>
    <submittedName>
        <fullName evidence="4">Alpha-L-rhamnosidase</fullName>
    </submittedName>
</protein>
<keyword evidence="2" id="KW-0378">Hydrolase</keyword>
<dbReference type="PANTHER" id="PTHR43817">
    <property type="entry name" value="GLYCOSYL HYDROLASE"/>
    <property type="match status" value="1"/>
</dbReference>
<organism evidence="4 5">
    <name type="scientific">Neolewinella agarilytica</name>
    <dbReference type="NCBI Taxonomy" id="478744"/>
    <lineage>
        <taxon>Bacteria</taxon>
        <taxon>Pseudomonadati</taxon>
        <taxon>Bacteroidota</taxon>
        <taxon>Saprospiria</taxon>
        <taxon>Saprospirales</taxon>
        <taxon>Lewinellaceae</taxon>
        <taxon>Neolewinella</taxon>
    </lineage>
</organism>
<dbReference type="OrthoDB" id="9761519at2"/>
<gene>
    <name evidence="4" type="ORF">SAMN05444359_105169</name>
</gene>
<dbReference type="PANTHER" id="PTHR43817:SF1">
    <property type="entry name" value="HYDROLASE, FAMILY 43, PUTATIVE (AFU_ORTHOLOGUE AFUA_3G01660)-RELATED"/>
    <property type="match status" value="1"/>
</dbReference>
<dbReference type="NCBIfam" id="NF045579">
    <property type="entry name" value="rhamnoside_JR"/>
    <property type="match status" value="1"/>
</dbReference>
<evidence type="ECO:0000256" key="1">
    <source>
        <dbReference type="ARBA" id="ARBA00022729"/>
    </source>
</evidence>
<evidence type="ECO:0000313" key="4">
    <source>
        <dbReference type="EMBL" id="SEQ09138.1"/>
    </source>
</evidence>
<dbReference type="EMBL" id="FOFB01000005">
    <property type="protein sequence ID" value="SEQ09138.1"/>
    <property type="molecule type" value="Genomic_DNA"/>
</dbReference>
<evidence type="ECO:0000256" key="3">
    <source>
        <dbReference type="SAM" id="SignalP"/>
    </source>
</evidence>
<feature type="chain" id="PRO_5011474687" evidence="3">
    <location>
        <begin position="23"/>
        <end position="1162"/>
    </location>
</feature>
<reference evidence="5" key="1">
    <citation type="submission" date="2016-10" db="EMBL/GenBank/DDBJ databases">
        <authorList>
            <person name="Varghese N."/>
            <person name="Submissions S."/>
        </authorList>
    </citation>
    <scope>NUCLEOTIDE SEQUENCE [LARGE SCALE GENOMIC DNA]</scope>
    <source>
        <strain evidence="5">DSM 24740</strain>
    </source>
</reference>
<dbReference type="RefSeq" id="WP_090166511.1">
    <property type="nucleotide sequence ID" value="NZ_FOFB01000005.1"/>
</dbReference>
<keyword evidence="1 3" id="KW-0732">Signal</keyword>
<dbReference type="GO" id="GO:0016787">
    <property type="term" value="F:hydrolase activity"/>
    <property type="evidence" value="ECO:0007669"/>
    <property type="project" value="UniProtKB-KW"/>
</dbReference>
<accession>A0A1H9D8N4</accession>
<keyword evidence="5" id="KW-1185">Reference proteome</keyword>
<dbReference type="InterPro" id="IPR008979">
    <property type="entry name" value="Galactose-bd-like_sf"/>
</dbReference>
<dbReference type="Gene3D" id="2.60.120.260">
    <property type="entry name" value="Galactose-binding domain-like"/>
    <property type="match status" value="1"/>
</dbReference>
<dbReference type="Pfam" id="PF17132">
    <property type="entry name" value="Glyco_hydro_106"/>
    <property type="match status" value="2"/>
</dbReference>
<dbReference type="AlphaFoldDB" id="A0A1H9D8N4"/>
<dbReference type="InParanoid" id="A0A1H9D8N4"/>
<proteinExistence type="predicted"/>
<dbReference type="SUPFAM" id="SSF49785">
    <property type="entry name" value="Galactose-binding domain-like"/>
    <property type="match status" value="1"/>
</dbReference>
<dbReference type="Proteomes" id="UP000199021">
    <property type="component" value="Unassembled WGS sequence"/>
</dbReference>
<evidence type="ECO:0000313" key="5">
    <source>
        <dbReference type="Proteomes" id="UP000199021"/>
    </source>
</evidence>
<feature type="signal peptide" evidence="3">
    <location>
        <begin position="1"/>
        <end position="22"/>
    </location>
</feature>